<evidence type="ECO:0000256" key="4">
    <source>
        <dbReference type="ARBA" id="ARBA00022825"/>
    </source>
</evidence>
<name>A0A1I3J239_9PLAN</name>
<dbReference type="AlphaFoldDB" id="A0A1I3J239"/>
<dbReference type="Pfam" id="PF11818">
    <property type="entry name" value="DUF3340"/>
    <property type="match status" value="1"/>
</dbReference>
<dbReference type="Proteomes" id="UP000199518">
    <property type="component" value="Unassembled WGS sequence"/>
</dbReference>
<dbReference type="FunFam" id="3.90.226.10:FF:000090">
    <property type="entry name" value="Tail-specific protease"/>
    <property type="match status" value="1"/>
</dbReference>
<evidence type="ECO:0000256" key="6">
    <source>
        <dbReference type="SAM" id="MobiDB-lite"/>
    </source>
</evidence>
<dbReference type="GO" id="GO:0008236">
    <property type="term" value="F:serine-type peptidase activity"/>
    <property type="evidence" value="ECO:0007669"/>
    <property type="project" value="UniProtKB-KW"/>
</dbReference>
<sequence>MASLDVARVRRFTAASLLILGLSTAFAQRLSSADPTDQETAKLVSKMIPKFHLSRTEIDDKVSGQLLDGFIKDLDPQKLYFLKSDIADFEKHRNTLDDEIKAGNVSFCYEVFDRYKKRLDHQMGVAHQLVSQDHDFTANEAIEIDAKKLTWCATQEELDERWRKRVKYDLLQFKLDGGKDTKDAADAAPKTEAQILEAARERLNKRYRNNQLLVDQYSPGEELEIFLTALASTFDPHSTYMSPHSWEDFEIQMRLSLDGIGAALRYDDGYTVVASIVPGGAASEEGNLKVGDKIIGVGQDAKGEIVDIFEMKLSEVVRMIRGPRGTIVRLQVKPADGGETKLISLTRKKIELKESEVKGEIIDCMDRLGRPGKIGVVSLPSYYRDFAGAQGGGEFKSAAVDVGKVLDQFEKEGVDVVIVDQRNNGGGALTEAIEVSGHFIDRGPVVQVKEPTGHVQALDDREPGVKTTKPLVVIDNRLSASASEIFSGVIKDYKRGIIVGDTTTHGKGTVQNLMDVAPRQPFSLIKQGDRGKLKLTIQQFYRVNGDSTQNRGVRSDVVLPSVIDHWDLGEASLDHALPFDQVPAMKYSDGRMVSPELVSALQKKSEARIAQNSDFQTLNKAIERYLAKKDRTQLTLNEAEARKERAEDEVAKKETEALETGEGSTPKPGDPIFPKRFYEDEVLNIALDYLTVLQDQVAASKTTK</sequence>
<feature type="chain" id="PRO_5011504388" evidence="7">
    <location>
        <begin position="28"/>
        <end position="704"/>
    </location>
</feature>
<feature type="region of interest" description="Disordered" evidence="6">
    <location>
        <begin position="639"/>
        <end position="673"/>
    </location>
</feature>
<dbReference type="Pfam" id="PF00595">
    <property type="entry name" value="PDZ"/>
    <property type="match status" value="1"/>
</dbReference>
<gene>
    <name evidence="9" type="ORF">SAMN05421753_11033</name>
</gene>
<accession>A0A1I3J239</accession>
<dbReference type="PANTHER" id="PTHR32060">
    <property type="entry name" value="TAIL-SPECIFIC PROTEASE"/>
    <property type="match status" value="1"/>
</dbReference>
<protein>
    <submittedName>
        <fullName evidence="9">Carboxyl-terminal processing protease</fullName>
    </submittedName>
</protein>
<dbReference type="PROSITE" id="PS50106">
    <property type="entry name" value="PDZ"/>
    <property type="match status" value="1"/>
</dbReference>
<keyword evidence="10" id="KW-1185">Reference proteome</keyword>
<dbReference type="NCBIfam" id="TIGR00225">
    <property type="entry name" value="prc"/>
    <property type="match status" value="1"/>
</dbReference>
<dbReference type="Pfam" id="PF03572">
    <property type="entry name" value="Peptidase_S41"/>
    <property type="match status" value="1"/>
</dbReference>
<proteinExistence type="inferred from homology"/>
<keyword evidence="4 5" id="KW-0720">Serine protease</keyword>
<organism evidence="9 10">
    <name type="scientific">Planctomicrobium piriforme</name>
    <dbReference type="NCBI Taxonomy" id="1576369"/>
    <lineage>
        <taxon>Bacteria</taxon>
        <taxon>Pseudomonadati</taxon>
        <taxon>Planctomycetota</taxon>
        <taxon>Planctomycetia</taxon>
        <taxon>Planctomycetales</taxon>
        <taxon>Planctomycetaceae</taxon>
        <taxon>Planctomicrobium</taxon>
    </lineage>
</organism>
<dbReference type="Pfam" id="PF17804">
    <property type="entry name" value="TSP_NTD"/>
    <property type="match status" value="1"/>
</dbReference>
<dbReference type="CDD" id="cd06782">
    <property type="entry name" value="cpPDZ_CPP-like"/>
    <property type="match status" value="1"/>
</dbReference>
<evidence type="ECO:0000256" key="5">
    <source>
        <dbReference type="RuleBase" id="RU004404"/>
    </source>
</evidence>
<dbReference type="InterPro" id="IPR040573">
    <property type="entry name" value="TSP_N"/>
</dbReference>
<dbReference type="InterPro" id="IPR029045">
    <property type="entry name" value="ClpP/crotonase-like_dom_sf"/>
</dbReference>
<comment type="similarity">
    <text evidence="1 5">Belongs to the peptidase S41A family.</text>
</comment>
<feature type="domain" description="PDZ" evidence="8">
    <location>
        <begin position="250"/>
        <end position="321"/>
    </location>
</feature>
<dbReference type="Gene3D" id="3.90.226.10">
    <property type="entry name" value="2-enoyl-CoA Hydratase, Chain A, domain 1"/>
    <property type="match status" value="1"/>
</dbReference>
<dbReference type="InterPro" id="IPR005151">
    <property type="entry name" value="Tail-specific_protease"/>
</dbReference>
<dbReference type="SUPFAM" id="SSF50156">
    <property type="entry name" value="PDZ domain-like"/>
    <property type="match status" value="1"/>
</dbReference>
<dbReference type="RefSeq" id="WP_092051385.1">
    <property type="nucleotide sequence ID" value="NZ_FOQD01000010.1"/>
</dbReference>
<evidence type="ECO:0000313" key="10">
    <source>
        <dbReference type="Proteomes" id="UP000199518"/>
    </source>
</evidence>
<dbReference type="OrthoDB" id="9812068at2"/>
<dbReference type="CDD" id="cd07560">
    <property type="entry name" value="Peptidase_S41_CPP"/>
    <property type="match status" value="1"/>
</dbReference>
<dbReference type="Gene3D" id="2.30.42.10">
    <property type="match status" value="1"/>
</dbReference>
<reference evidence="10" key="1">
    <citation type="submission" date="2016-10" db="EMBL/GenBank/DDBJ databases">
        <authorList>
            <person name="Varghese N."/>
            <person name="Submissions S."/>
        </authorList>
    </citation>
    <scope>NUCLEOTIDE SEQUENCE [LARGE SCALE GENOMIC DNA]</scope>
    <source>
        <strain evidence="10">DSM 26348</strain>
    </source>
</reference>
<feature type="signal peptide" evidence="7">
    <location>
        <begin position="1"/>
        <end position="27"/>
    </location>
</feature>
<dbReference type="GO" id="GO:0004175">
    <property type="term" value="F:endopeptidase activity"/>
    <property type="evidence" value="ECO:0007669"/>
    <property type="project" value="TreeGrafter"/>
</dbReference>
<dbReference type="GO" id="GO:0006508">
    <property type="term" value="P:proteolysis"/>
    <property type="evidence" value="ECO:0007669"/>
    <property type="project" value="UniProtKB-KW"/>
</dbReference>
<dbReference type="GO" id="GO:0030288">
    <property type="term" value="C:outer membrane-bounded periplasmic space"/>
    <property type="evidence" value="ECO:0007669"/>
    <property type="project" value="TreeGrafter"/>
</dbReference>
<evidence type="ECO:0000256" key="7">
    <source>
        <dbReference type="SAM" id="SignalP"/>
    </source>
</evidence>
<dbReference type="EMBL" id="FOQD01000010">
    <property type="protein sequence ID" value="SFI54270.1"/>
    <property type="molecule type" value="Genomic_DNA"/>
</dbReference>
<dbReference type="InterPro" id="IPR004447">
    <property type="entry name" value="Peptidase_S41A"/>
</dbReference>
<evidence type="ECO:0000259" key="8">
    <source>
        <dbReference type="PROSITE" id="PS50106"/>
    </source>
</evidence>
<evidence type="ECO:0000313" key="9">
    <source>
        <dbReference type="EMBL" id="SFI54270.1"/>
    </source>
</evidence>
<evidence type="ECO:0000256" key="1">
    <source>
        <dbReference type="ARBA" id="ARBA00009179"/>
    </source>
</evidence>
<keyword evidence="3 5" id="KW-0378">Hydrolase</keyword>
<keyword evidence="7" id="KW-0732">Signal</keyword>
<dbReference type="InterPro" id="IPR036034">
    <property type="entry name" value="PDZ_sf"/>
</dbReference>
<dbReference type="SMART" id="SM00228">
    <property type="entry name" value="PDZ"/>
    <property type="match status" value="1"/>
</dbReference>
<dbReference type="PANTHER" id="PTHR32060:SF22">
    <property type="entry name" value="CARBOXYL-TERMINAL-PROCESSING PEPTIDASE 3, CHLOROPLASTIC"/>
    <property type="match status" value="1"/>
</dbReference>
<dbReference type="GO" id="GO:0007165">
    <property type="term" value="P:signal transduction"/>
    <property type="evidence" value="ECO:0007669"/>
    <property type="project" value="TreeGrafter"/>
</dbReference>
<dbReference type="InterPro" id="IPR001478">
    <property type="entry name" value="PDZ"/>
</dbReference>
<dbReference type="SUPFAM" id="SSF52096">
    <property type="entry name" value="ClpP/crotonase"/>
    <property type="match status" value="1"/>
</dbReference>
<evidence type="ECO:0000256" key="2">
    <source>
        <dbReference type="ARBA" id="ARBA00022670"/>
    </source>
</evidence>
<keyword evidence="2 5" id="KW-0645">Protease</keyword>
<dbReference type="SMART" id="SM00245">
    <property type="entry name" value="TSPc"/>
    <property type="match status" value="1"/>
</dbReference>
<dbReference type="InterPro" id="IPR020992">
    <property type="entry name" value="Tail_Prtase_C"/>
</dbReference>
<evidence type="ECO:0000256" key="3">
    <source>
        <dbReference type="ARBA" id="ARBA00022801"/>
    </source>
</evidence>
<feature type="compositionally biased region" description="Basic and acidic residues" evidence="6">
    <location>
        <begin position="639"/>
        <end position="656"/>
    </location>
</feature>